<proteinExistence type="predicted"/>
<dbReference type="PROSITE" id="PS50181">
    <property type="entry name" value="FBOX"/>
    <property type="match status" value="1"/>
</dbReference>
<accession>A0A0Q3GS37</accession>
<evidence type="ECO:0000313" key="4">
    <source>
        <dbReference type="EMBL" id="KQK13663.1"/>
    </source>
</evidence>
<organism evidence="4">
    <name type="scientific">Brachypodium distachyon</name>
    <name type="common">Purple false brome</name>
    <name type="synonym">Trachynia distachya</name>
    <dbReference type="NCBI Taxonomy" id="15368"/>
    <lineage>
        <taxon>Eukaryota</taxon>
        <taxon>Viridiplantae</taxon>
        <taxon>Streptophyta</taxon>
        <taxon>Embryophyta</taxon>
        <taxon>Tracheophyta</taxon>
        <taxon>Spermatophyta</taxon>
        <taxon>Magnoliopsida</taxon>
        <taxon>Liliopsida</taxon>
        <taxon>Poales</taxon>
        <taxon>Poaceae</taxon>
        <taxon>BOP clade</taxon>
        <taxon>Pooideae</taxon>
        <taxon>Stipodae</taxon>
        <taxon>Brachypodieae</taxon>
        <taxon>Brachypodium</taxon>
    </lineage>
</organism>
<dbReference type="KEGG" id="bdi:100841079"/>
<dbReference type="PANTHER" id="PTHR20932:SF8">
    <property type="entry name" value="LD22649P"/>
    <property type="match status" value="1"/>
</dbReference>
<dbReference type="InterPro" id="IPR018392">
    <property type="entry name" value="LysM"/>
</dbReference>
<evidence type="ECO:0000313" key="5">
    <source>
        <dbReference type="EnsemblPlants" id="KQK13663"/>
    </source>
</evidence>
<dbReference type="EMBL" id="CM000880">
    <property type="protein sequence ID" value="KQK13663.1"/>
    <property type="molecule type" value="Genomic_DNA"/>
</dbReference>
<dbReference type="FunCoup" id="A0A0Q3GS37">
    <property type="interactions" value="303"/>
</dbReference>
<dbReference type="Gene3D" id="1.20.1280.50">
    <property type="match status" value="1"/>
</dbReference>
<dbReference type="SMART" id="SM00257">
    <property type="entry name" value="LysM"/>
    <property type="match status" value="1"/>
</dbReference>
<dbReference type="EnsemblPlants" id="KQK13663">
    <property type="protein sequence ID" value="KQK13663"/>
    <property type="gene ID" value="BRADI_1g11687v3"/>
</dbReference>
<dbReference type="RefSeq" id="XP_003559540.2">
    <property type="nucleotide sequence ID" value="XM_003559492.4"/>
</dbReference>
<dbReference type="PANTHER" id="PTHR20932">
    <property type="entry name" value="LYSM AND PUTATIVE PEPTIDOGLYCAN-BINDING DOMAIN-CONTAINING PROTEIN"/>
    <property type="match status" value="1"/>
</dbReference>
<feature type="compositionally biased region" description="Pro residues" evidence="1">
    <location>
        <begin position="15"/>
        <end position="29"/>
    </location>
</feature>
<dbReference type="AlphaFoldDB" id="A0A0Q3GS37"/>
<evidence type="ECO:0000259" key="2">
    <source>
        <dbReference type="PROSITE" id="PS50181"/>
    </source>
</evidence>
<dbReference type="Pfam" id="PF12937">
    <property type="entry name" value="F-box-like"/>
    <property type="match status" value="1"/>
</dbReference>
<reference evidence="4 5" key="1">
    <citation type="journal article" date="2010" name="Nature">
        <title>Genome sequencing and analysis of the model grass Brachypodium distachyon.</title>
        <authorList>
            <consortium name="International Brachypodium Initiative"/>
        </authorList>
    </citation>
    <scope>NUCLEOTIDE SEQUENCE [LARGE SCALE GENOMIC DNA]</scope>
    <source>
        <strain evidence="4 5">Bd21</strain>
    </source>
</reference>
<feature type="region of interest" description="Disordered" evidence="1">
    <location>
        <begin position="1"/>
        <end position="37"/>
    </location>
</feature>
<dbReference type="Proteomes" id="UP000008810">
    <property type="component" value="Chromosome 1"/>
</dbReference>
<evidence type="ECO:0008006" key="7">
    <source>
        <dbReference type="Google" id="ProtNLM"/>
    </source>
</evidence>
<name>A0A0Q3GS37_BRADI</name>
<keyword evidence="6" id="KW-1185">Reference proteome</keyword>
<dbReference type="Pfam" id="PF01476">
    <property type="entry name" value="LysM"/>
    <property type="match status" value="1"/>
</dbReference>
<reference evidence="5" key="3">
    <citation type="submission" date="2018-08" db="UniProtKB">
        <authorList>
            <consortium name="EnsemblPlants"/>
        </authorList>
    </citation>
    <scope>IDENTIFICATION</scope>
    <source>
        <strain evidence="5">cv. Bd21</strain>
    </source>
</reference>
<dbReference type="SUPFAM" id="SSF81383">
    <property type="entry name" value="F-box domain"/>
    <property type="match status" value="1"/>
</dbReference>
<dbReference type="InterPro" id="IPR045030">
    <property type="entry name" value="LYSM1-4"/>
</dbReference>
<dbReference type="PROSITE" id="PS51782">
    <property type="entry name" value="LYSM"/>
    <property type="match status" value="1"/>
</dbReference>
<dbReference type="Gene3D" id="3.10.350.10">
    <property type="entry name" value="LysM domain"/>
    <property type="match status" value="1"/>
</dbReference>
<reference evidence="4" key="2">
    <citation type="submission" date="2017-06" db="EMBL/GenBank/DDBJ databases">
        <title>WGS assembly of Brachypodium distachyon.</title>
        <authorList>
            <consortium name="The International Brachypodium Initiative"/>
            <person name="Lucas S."/>
            <person name="Harmon-Smith M."/>
            <person name="Lail K."/>
            <person name="Tice H."/>
            <person name="Grimwood J."/>
            <person name="Bruce D."/>
            <person name="Barry K."/>
            <person name="Shu S."/>
            <person name="Lindquist E."/>
            <person name="Wang M."/>
            <person name="Pitluck S."/>
            <person name="Vogel J.P."/>
            <person name="Garvin D.F."/>
            <person name="Mockler T.C."/>
            <person name="Schmutz J."/>
            <person name="Rokhsar D."/>
            <person name="Bevan M.W."/>
        </authorList>
    </citation>
    <scope>NUCLEOTIDE SEQUENCE</scope>
    <source>
        <strain evidence="4">Bd21</strain>
    </source>
</reference>
<dbReference type="GeneID" id="100841079"/>
<dbReference type="CDD" id="cd00118">
    <property type="entry name" value="LysM"/>
    <property type="match status" value="1"/>
</dbReference>
<protein>
    <recommendedName>
        <fullName evidence="7">F-box domain-containing protein</fullName>
    </recommendedName>
</protein>
<dbReference type="InterPro" id="IPR036779">
    <property type="entry name" value="LysM_dom_sf"/>
</dbReference>
<sequence length="255" mass="28099">MSRSCGDTADHGLPAPLPPSPTSPTPPSNPEAASPMSARDFPADLLRAVLHRLPPADVARAACVCRLWHAVASDRAVLEAAFRAPWGVRRVVGEPATRAFWRASSLGRFALSHTVRRGDNVPGIALKYSVQVTDIKRFNNMMSDHGIYSRERLLIPISSPEILLDSTCYIEMDHNAKREVAVFYPEGHPNGDAQSLANTAAAKRQSKRILESVRRSLRVDDGTAEYYLSVTDGDPRAAMMEFSEDLRWEQQQAGH</sequence>
<evidence type="ECO:0000259" key="3">
    <source>
        <dbReference type="PROSITE" id="PS51782"/>
    </source>
</evidence>
<gene>
    <name evidence="5" type="primary">LOC100841079</name>
    <name evidence="4" type="ORF">BRADI_1g11687v3</name>
</gene>
<evidence type="ECO:0000256" key="1">
    <source>
        <dbReference type="SAM" id="MobiDB-lite"/>
    </source>
</evidence>
<dbReference type="Gramene" id="KQK13663">
    <property type="protein sequence ID" value="KQK13663"/>
    <property type="gene ID" value="BRADI_1g11687v3"/>
</dbReference>
<dbReference type="InterPro" id="IPR001810">
    <property type="entry name" value="F-box_dom"/>
</dbReference>
<feature type="domain" description="F-box" evidence="2">
    <location>
        <begin position="35"/>
        <end position="85"/>
    </location>
</feature>
<dbReference type="InterPro" id="IPR036047">
    <property type="entry name" value="F-box-like_dom_sf"/>
</dbReference>
<feature type="domain" description="LysM" evidence="3">
    <location>
        <begin position="111"/>
        <end position="155"/>
    </location>
</feature>
<dbReference type="ExpressionAtlas" id="A0A0Q3GS37">
    <property type="expression patterns" value="baseline"/>
</dbReference>
<dbReference type="OrthoDB" id="538216at2759"/>
<dbReference type="SUPFAM" id="SSF54106">
    <property type="entry name" value="LysM domain"/>
    <property type="match status" value="1"/>
</dbReference>
<dbReference type="STRING" id="15368.A0A0Q3GS37"/>
<evidence type="ECO:0000313" key="6">
    <source>
        <dbReference type="Proteomes" id="UP000008810"/>
    </source>
</evidence>